<sequence>MKVIFLDVDGVLCTPLSVALSNLLRLPMDRQLFDPAALFWLRRLVKTTGAAVVLSSSWREELYRDEPVCRAVIDNLYRALARNHTPITDVTPLLEQGGKGAEIAAWLQAHPCRGYAVLDDRDCFGSAPAVGEHWIQVPPERGLRYREYLAARQLLR</sequence>
<organism evidence="1 2">
    <name type="scientific">Gemmiger gallinarum</name>
    <dbReference type="NCBI Taxonomy" id="2779354"/>
    <lineage>
        <taxon>Bacteria</taxon>
        <taxon>Bacillati</taxon>
        <taxon>Bacillota</taxon>
        <taxon>Clostridia</taxon>
        <taxon>Eubacteriales</taxon>
        <taxon>Gemmiger</taxon>
    </lineage>
</organism>
<keyword evidence="2" id="KW-1185">Reference proteome</keyword>
<dbReference type="Pfam" id="PF18143">
    <property type="entry name" value="HAD_SAK_2"/>
    <property type="match status" value="1"/>
</dbReference>
<dbReference type="RefSeq" id="WP_193501665.1">
    <property type="nucleotide sequence ID" value="NZ_JADCKC010000002.1"/>
</dbReference>
<name>A0ABR9R4V3_9FIRM</name>
<evidence type="ECO:0000313" key="1">
    <source>
        <dbReference type="EMBL" id="MBE5037947.1"/>
    </source>
</evidence>
<dbReference type="EMBL" id="JADCKC010000002">
    <property type="protein sequence ID" value="MBE5037947.1"/>
    <property type="molecule type" value="Genomic_DNA"/>
</dbReference>
<protein>
    <submittedName>
        <fullName evidence="1">Uncharacterized protein</fullName>
    </submittedName>
</protein>
<accession>A0ABR9R4V3</accession>
<proteinExistence type="predicted"/>
<gene>
    <name evidence="1" type="ORF">INF35_09140</name>
</gene>
<comment type="caution">
    <text evidence="1">The sequence shown here is derived from an EMBL/GenBank/DDBJ whole genome shotgun (WGS) entry which is preliminary data.</text>
</comment>
<dbReference type="Proteomes" id="UP000768567">
    <property type="component" value="Unassembled WGS sequence"/>
</dbReference>
<evidence type="ECO:0000313" key="2">
    <source>
        <dbReference type="Proteomes" id="UP000768567"/>
    </source>
</evidence>
<reference evidence="1 2" key="1">
    <citation type="submission" date="2020-10" db="EMBL/GenBank/DDBJ databases">
        <title>ChiBAC.</title>
        <authorList>
            <person name="Zenner C."/>
            <person name="Hitch T.C.A."/>
            <person name="Clavel T."/>
        </authorList>
    </citation>
    <scope>NUCLEOTIDE SEQUENCE [LARGE SCALE GENOMIC DNA]</scope>
    <source>
        <strain evidence="1 2">DSM 109015</strain>
    </source>
</reference>